<dbReference type="Pfam" id="PF20577">
    <property type="entry name" value="Phage_ORF5"/>
    <property type="match status" value="1"/>
</dbReference>
<evidence type="ECO:0000313" key="1">
    <source>
        <dbReference type="EMBL" id="AVQ10197.1"/>
    </source>
</evidence>
<sequence length="84" mass="9486">MKMHMFAVQDVQAQAFMQPMFCQSQGVAIRMIADEVNRPAQDNVLYQHPEDFRLFSLGSWDNESGAFDLAPQPVLVVDASALKR</sequence>
<dbReference type="InterPro" id="IPR046781">
    <property type="entry name" value="Phage_ORF5"/>
</dbReference>
<proteinExistence type="predicted"/>
<reference evidence="1" key="1">
    <citation type="submission" date="2018-03" db="EMBL/GenBank/DDBJ databases">
        <title>Twenty-four Novel Viral Genomes identified from the Dushanzi Mud Volcanic Sediment in Xinjiang, China.</title>
        <authorList>
            <person name="Han L."/>
        </authorList>
    </citation>
    <scope>NUCLEOTIDE SEQUENCE</scope>
</reference>
<accession>A0A2R3UAB4</accession>
<organism evidence="1">
    <name type="scientific">Gokushovirinae environmental samples</name>
    <dbReference type="NCBI Taxonomy" id="1478972"/>
    <lineage>
        <taxon>Viruses</taxon>
        <taxon>Monodnaviria</taxon>
        <taxon>Sangervirae</taxon>
        <taxon>Phixviricota</taxon>
        <taxon>Malgrandaviricetes</taxon>
        <taxon>Petitvirales</taxon>
        <taxon>Microviridae</taxon>
        <taxon>environmental samples</taxon>
    </lineage>
</organism>
<protein>
    <submittedName>
        <fullName evidence="1">DNA binding protein VP4</fullName>
    </submittedName>
</protein>
<name>A0A2R3UAB4_9VIRU</name>
<dbReference type="EMBL" id="MH029519">
    <property type="protein sequence ID" value="AVQ10197.1"/>
    <property type="molecule type" value="Genomic_DNA"/>
</dbReference>